<dbReference type="Pfam" id="PF03625">
    <property type="entry name" value="DUF302"/>
    <property type="match status" value="1"/>
</dbReference>
<dbReference type="EMBL" id="BAABBN010000004">
    <property type="protein sequence ID" value="GAA3916436.1"/>
    <property type="molecule type" value="Genomic_DNA"/>
</dbReference>
<comment type="caution">
    <text evidence="3">The sequence shown here is derived from an EMBL/GenBank/DDBJ whole genome shotgun (WGS) entry which is preliminary data.</text>
</comment>
<dbReference type="Gene3D" id="3.30.310.70">
    <property type="entry name" value="TT1751-like domain"/>
    <property type="match status" value="1"/>
</dbReference>
<dbReference type="Proteomes" id="UP001501565">
    <property type="component" value="Unassembled WGS sequence"/>
</dbReference>
<keyword evidence="1" id="KW-0732">Signal</keyword>
<dbReference type="PANTHER" id="PTHR38342:SF2">
    <property type="entry name" value="INNER MEMBRANE OR EXPORTED"/>
    <property type="match status" value="1"/>
</dbReference>
<dbReference type="SUPFAM" id="SSF103247">
    <property type="entry name" value="TT1751-like"/>
    <property type="match status" value="1"/>
</dbReference>
<dbReference type="InterPro" id="IPR035923">
    <property type="entry name" value="TT1751-like_sf"/>
</dbReference>
<gene>
    <name evidence="3" type="ORF">GCM10022277_08950</name>
</gene>
<reference evidence="4" key="1">
    <citation type="journal article" date="2019" name="Int. J. Syst. Evol. Microbiol.">
        <title>The Global Catalogue of Microorganisms (GCM) 10K type strain sequencing project: providing services to taxonomists for standard genome sequencing and annotation.</title>
        <authorList>
            <consortium name="The Broad Institute Genomics Platform"/>
            <consortium name="The Broad Institute Genome Sequencing Center for Infectious Disease"/>
            <person name="Wu L."/>
            <person name="Ma J."/>
        </authorList>
    </citation>
    <scope>NUCLEOTIDE SEQUENCE [LARGE SCALE GENOMIC DNA]</scope>
    <source>
        <strain evidence="4">JCM 17551</strain>
    </source>
</reference>
<dbReference type="InterPro" id="IPR005180">
    <property type="entry name" value="DUF302"/>
</dbReference>
<dbReference type="PANTHER" id="PTHR38342">
    <property type="entry name" value="SLR5037 PROTEIN"/>
    <property type="match status" value="1"/>
</dbReference>
<dbReference type="RefSeq" id="WP_344795909.1">
    <property type="nucleotide sequence ID" value="NZ_BAABBN010000004.1"/>
</dbReference>
<evidence type="ECO:0000313" key="4">
    <source>
        <dbReference type="Proteomes" id="UP001501565"/>
    </source>
</evidence>
<name>A0ABP7MB77_9GAMM</name>
<feature type="signal peptide" evidence="1">
    <location>
        <begin position="1"/>
        <end position="18"/>
    </location>
</feature>
<keyword evidence="4" id="KW-1185">Reference proteome</keyword>
<organism evidence="3 4">
    <name type="scientific">Litoribacillus peritrichatus</name>
    <dbReference type="NCBI Taxonomy" id="718191"/>
    <lineage>
        <taxon>Bacteria</taxon>
        <taxon>Pseudomonadati</taxon>
        <taxon>Pseudomonadota</taxon>
        <taxon>Gammaproteobacteria</taxon>
        <taxon>Oceanospirillales</taxon>
        <taxon>Oceanospirillaceae</taxon>
        <taxon>Litoribacillus</taxon>
    </lineage>
</organism>
<feature type="chain" id="PRO_5045788833" evidence="1">
    <location>
        <begin position="19"/>
        <end position="154"/>
    </location>
</feature>
<evidence type="ECO:0000259" key="2">
    <source>
        <dbReference type="Pfam" id="PF03625"/>
    </source>
</evidence>
<sequence length="154" mass="17023">MKIISIVISLLLSSVTWAADEKATDGIVTLKSDYSVEETADRFESIIQKKGLTLFNRIDHAKNAEVAGHTLRPTQLLIFGNPKVGTPLMQCSQSIAIDLPQKVLIYKDESNQVRLSYNDPSYLKQRHQLKGCDAVIKKISKVLAALSANAVKKN</sequence>
<accession>A0ABP7MB77</accession>
<dbReference type="CDD" id="cd14797">
    <property type="entry name" value="DUF302"/>
    <property type="match status" value="1"/>
</dbReference>
<evidence type="ECO:0000256" key="1">
    <source>
        <dbReference type="SAM" id="SignalP"/>
    </source>
</evidence>
<proteinExistence type="predicted"/>
<protein>
    <submittedName>
        <fullName evidence="3">DUF302 domain-containing protein</fullName>
    </submittedName>
</protein>
<feature type="domain" description="DUF302" evidence="2">
    <location>
        <begin position="58"/>
        <end position="120"/>
    </location>
</feature>
<evidence type="ECO:0000313" key="3">
    <source>
        <dbReference type="EMBL" id="GAA3916436.1"/>
    </source>
</evidence>